<feature type="transmembrane region" description="Helical" evidence="1">
    <location>
        <begin position="182"/>
        <end position="207"/>
    </location>
</feature>
<dbReference type="GO" id="GO:0005886">
    <property type="term" value="C:plasma membrane"/>
    <property type="evidence" value="ECO:0007669"/>
    <property type="project" value="TreeGrafter"/>
</dbReference>
<organism evidence="3 4">
    <name type="scientific">Paenibacillus pini JCM 16418</name>
    <dbReference type="NCBI Taxonomy" id="1236976"/>
    <lineage>
        <taxon>Bacteria</taxon>
        <taxon>Bacillati</taxon>
        <taxon>Bacillota</taxon>
        <taxon>Bacilli</taxon>
        <taxon>Bacillales</taxon>
        <taxon>Paenibacillaceae</taxon>
        <taxon>Paenibacillus</taxon>
    </lineage>
</organism>
<dbReference type="STRING" id="1236976.JCM16418_4190"/>
<keyword evidence="4" id="KW-1185">Reference proteome</keyword>
<feature type="transmembrane region" description="Helical" evidence="1">
    <location>
        <begin position="12"/>
        <end position="27"/>
    </location>
</feature>
<dbReference type="EMBL" id="BAVZ01000017">
    <property type="protein sequence ID" value="GAF10020.1"/>
    <property type="molecule type" value="Genomic_DNA"/>
</dbReference>
<feature type="transmembrane region" description="Helical" evidence="1">
    <location>
        <begin position="125"/>
        <end position="157"/>
    </location>
</feature>
<reference evidence="3 4" key="1">
    <citation type="journal article" date="2014" name="Genome Announc.">
        <title>Draft Genome Sequence of Paenibacillus pini JCM 16418T, Isolated from the Rhizosphere of Pine Tree.</title>
        <authorList>
            <person name="Yuki M."/>
            <person name="Oshima K."/>
            <person name="Suda W."/>
            <person name="Oshida Y."/>
            <person name="Kitamura K."/>
            <person name="Iida Y."/>
            <person name="Hattori M."/>
            <person name="Ohkuma M."/>
        </authorList>
    </citation>
    <scope>NUCLEOTIDE SEQUENCE [LARGE SCALE GENOMIC DNA]</scope>
    <source>
        <strain evidence="3 4">JCM 16418</strain>
    </source>
</reference>
<evidence type="ECO:0000313" key="4">
    <source>
        <dbReference type="Proteomes" id="UP000019364"/>
    </source>
</evidence>
<sequence length="275" mass="31274">MISLTDVYDAGIYIYALSLLFFISDCIRRNSSAKRMGTGLLVVVGVLQASVLVVRAWQESALPIFTPFDFLLLFAFSIVAASVIISYLQRVDFAVLLLTMIGFSVLVLNRLWFTAGNNPLYHWKAVHGLLILHITLANLSFAVLTIAAVFAVMYLFLHHRLKGKKWTDTVRRLPSLEWMDKYSYILVFIGTPLLTVSFIVATLSVISEGRMDLLLDLKVLSTLVGLGIYYFYLIQKRLQQRSGTVMAKWILIGYVFIIIIFMLNAWSDFHRWTGE</sequence>
<feature type="transmembrane region" description="Helical" evidence="1">
    <location>
        <begin position="39"/>
        <end position="58"/>
    </location>
</feature>
<dbReference type="Pfam" id="PF01578">
    <property type="entry name" value="Cytochrom_C_asm"/>
    <property type="match status" value="1"/>
</dbReference>
<dbReference type="AlphaFoldDB" id="W7YGG7"/>
<name>W7YGG7_9BACL</name>
<feature type="transmembrane region" description="Helical" evidence="1">
    <location>
        <begin position="70"/>
        <end position="88"/>
    </location>
</feature>
<proteinExistence type="predicted"/>
<accession>W7YGG7</accession>
<dbReference type="PANTHER" id="PTHR38034">
    <property type="entry name" value="INNER MEMBRANE PROTEIN YPJD"/>
    <property type="match status" value="1"/>
</dbReference>
<keyword evidence="1" id="KW-1133">Transmembrane helix</keyword>
<dbReference type="GO" id="GO:0020037">
    <property type="term" value="F:heme binding"/>
    <property type="evidence" value="ECO:0007669"/>
    <property type="project" value="InterPro"/>
</dbReference>
<dbReference type="InterPro" id="IPR002541">
    <property type="entry name" value="Cyt_c_assembly"/>
</dbReference>
<protein>
    <submittedName>
        <fullName evidence="3">Negative effector of steady-state concentration of glutamyl-tRNA reductase</fullName>
    </submittedName>
</protein>
<evidence type="ECO:0000259" key="2">
    <source>
        <dbReference type="Pfam" id="PF01578"/>
    </source>
</evidence>
<evidence type="ECO:0000313" key="3">
    <source>
        <dbReference type="EMBL" id="GAF10020.1"/>
    </source>
</evidence>
<feature type="transmembrane region" description="Helical" evidence="1">
    <location>
        <begin position="213"/>
        <end position="233"/>
    </location>
</feature>
<keyword evidence="1" id="KW-0812">Transmembrane</keyword>
<dbReference type="InterPro" id="IPR052372">
    <property type="entry name" value="YpjD/HemX"/>
</dbReference>
<dbReference type="PANTHER" id="PTHR38034:SF1">
    <property type="entry name" value="INNER MEMBRANE PROTEIN YPJD"/>
    <property type="match status" value="1"/>
</dbReference>
<keyword evidence="1" id="KW-0472">Membrane</keyword>
<dbReference type="GO" id="GO:0017004">
    <property type="term" value="P:cytochrome complex assembly"/>
    <property type="evidence" value="ECO:0007669"/>
    <property type="project" value="InterPro"/>
</dbReference>
<comment type="caution">
    <text evidence="3">The sequence shown here is derived from an EMBL/GenBank/DDBJ whole genome shotgun (WGS) entry which is preliminary data.</text>
</comment>
<feature type="transmembrane region" description="Helical" evidence="1">
    <location>
        <begin position="245"/>
        <end position="266"/>
    </location>
</feature>
<gene>
    <name evidence="3" type="ORF">JCM16418_4190</name>
</gene>
<dbReference type="Proteomes" id="UP000019364">
    <property type="component" value="Unassembled WGS sequence"/>
</dbReference>
<feature type="transmembrane region" description="Helical" evidence="1">
    <location>
        <begin position="95"/>
        <end position="113"/>
    </location>
</feature>
<evidence type="ECO:0000256" key="1">
    <source>
        <dbReference type="SAM" id="Phobius"/>
    </source>
</evidence>
<feature type="domain" description="Cytochrome c assembly protein" evidence="2">
    <location>
        <begin position="70"/>
        <end position="267"/>
    </location>
</feature>
<dbReference type="eggNOG" id="COG0755">
    <property type="taxonomic scope" value="Bacteria"/>
</dbReference>